<evidence type="ECO:0000256" key="1">
    <source>
        <dbReference type="SAM" id="MobiDB-lite"/>
    </source>
</evidence>
<feature type="compositionally biased region" description="Basic and acidic residues" evidence="1">
    <location>
        <begin position="140"/>
        <end position="151"/>
    </location>
</feature>
<evidence type="ECO:0000256" key="2">
    <source>
        <dbReference type="SAM" id="SignalP"/>
    </source>
</evidence>
<feature type="region of interest" description="Disordered" evidence="1">
    <location>
        <begin position="80"/>
        <end position="173"/>
    </location>
</feature>
<comment type="caution">
    <text evidence="4">The sequence shown here is derived from an EMBL/GenBank/DDBJ whole genome shotgun (WGS) entry which is preliminary data.</text>
</comment>
<keyword evidence="5" id="KW-1185">Reference proteome</keyword>
<proteinExistence type="predicted"/>
<keyword evidence="2" id="KW-0732">Signal</keyword>
<feature type="chain" id="PRO_5045954033" evidence="2">
    <location>
        <begin position="21"/>
        <end position="173"/>
    </location>
</feature>
<dbReference type="Proteomes" id="UP001166191">
    <property type="component" value="Unassembled WGS sequence"/>
</dbReference>
<reference evidence="4" key="1">
    <citation type="submission" date="2021-06" db="EMBL/GenBank/DDBJ databases">
        <title>Paracoccus bacterium XHP0099 sp. nov., isolated from the surface waters of the Yellow Sea.</title>
        <authorList>
            <person name="Xue H."/>
            <person name="Zhang D."/>
        </authorList>
    </citation>
    <scope>NUCLEOTIDE SEQUENCE</scope>
    <source>
        <strain evidence="4">XHP0099</strain>
    </source>
</reference>
<sequence>MKIKLPLIAALVMAAAPALAQSPEAQIRSQLRAQGFHSINIDRDDGRIEVSARRGGQRVELDYSARTGRLLDRDSWQVARGDWWGDDDDDHDRRGRRGSSFGRDDDDDDDDRGRGRGGRGFDRDDDDDDRGRRGGGRSAGRSDRDDDDGRGHGGGRGRGGDRDDDRDDDGDDD</sequence>
<name>A0ABS6AH36_9RHOB</name>
<evidence type="ECO:0000313" key="5">
    <source>
        <dbReference type="Proteomes" id="UP001166191"/>
    </source>
</evidence>
<feature type="compositionally biased region" description="Basic and acidic residues" evidence="1">
    <location>
        <begin position="111"/>
        <end position="122"/>
    </location>
</feature>
<protein>
    <submittedName>
        <fullName evidence="4">PepSY domain-containing protein</fullName>
    </submittedName>
</protein>
<gene>
    <name evidence="4" type="ORF">KNW02_02520</name>
</gene>
<organism evidence="4 5">
    <name type="scientific">Paracoccus marinaquae</name>
    <dbReference type="NCBI Taxonomy" id="2841926"/>
    <lineage>
        <taxon>Bacteria</taxon>
        <taxon>Pseudomonadati</taxon>
        <taxon>Pseudomonadota</taxon>
        <taxon>Alphaproteobacteria</taxon>
        <taxon>Rhodobacterales</taxon>
        <taxon>Paracoccaceae</taxon>
        <taxon>Paracoccus</taxon>
    </lineage>
</organism>
<dbReference type="Pfam" id="PF13670">
    <property type="entry name" value="PepSY_2"/>
    <property type="match status" value="1"/>
</dbReference>
<feature type="compositionally biased region" description="Acidic residues" evidence="1">
    <location>
        <begin position="164"/>
        <end position="173"/>
    </location>
</feature>
<dbReference type="InterPro" id="IPR025711">
    <property type="entry name" value="PepSY"/>
</dbReference>
<dbReference type="EMBL" id="JAHKNG010000002">
    <property type="protein sequence ID" value="MBU3028990.1"/>
    <property type="molecule type" value="Genomic_DNA"/>
</dbReference>
<dbReference type="RefSeq" id="WP_216031676.1">
    <property type="nucleotide sequence ID" value="NZ_JAHKNG010000002.1"/>
</dbReference>
<evidence type="ECO:0000313" key="4">
    <source>
        <dbReference type="EMBL" id="MBU3028990.1"/>
    </source>
</evidence>
<accession>A0ABS6AH36</accession>
<feature type="domain" description="PepSY" evidence="3">
    <location>
        <begin position="8"/>
        <end position="72"/>
    </location>
</feature>
<feature type="signal peptide" evidence="2">
    <location>
        <begin position="1"/>
        <end position="20"/>
    </location>
</feature>
<evidence type="ECO:0000259" key="3">
    <source>
        <dbReference type="Pfam" id="PF13670"/>
    </source>
</evidence>